<comment type="caution">
    <text evidence="1">The sequence shown here is derived from an EMBL/GenBank/DDBJ whole genome shotgun (WGS) entry which is preliminary data.</text>
</comment>
<organism evidence="1 2">
    <name type="scientific">Clostridium perfringens</name>
    <dbReference type="NCBI Taxonomy" id="1502"/>
    <lineage>
        <taxon>Bacteria</taxon>
        <taxon>Bacillati</taxon>
        <taxon>Bacillota</taxon>
        <taxon>Clostridia</taxon>
        <taxon>Eubacteriales</taxon>
        <taxon>Clostridiaceae</taxon>
        <taxon>Clostridium</taxon>
    </lineage>
</organism>
<sequence>MDVFKVFKRQLALELIALDNKLIYTEPNYKYKKYIVFCFEDTYKLRKDLENINNK</sequence>
<name>A0AAP6WNU8_CLOPF</name>
<protein>
    <recommendedName>
        <fullName evidence="3">DUF5659 domain-containing protein</fullName>
    </recommendedName>
</protein>
<accession>A0AAP6WNU8</accession>
<dbReference type="EMBL" id="JAALLZ010000006">
    <property type="protein sequence ID" value="NGU31060.1"/>
    <property type="molecule type" value="Genomic_DNA"/>
</dbReference>
<dbReference type="RefSeq" id="WP_164800993.1">
    <property type="nucleotide sequence ID" value="NZ_JAALLZ010000006.1"/>
</dbReference>
<reference evidence="1 2" key="1">
    <citation type="submission" date="2020-02" db="EMBL/GenBank/DDBJ databases">
        <title>Genomic Insights into the Phylogeny and Genetic Plasticity of the Human and Animal Enteric Pathogen Clostridium perfringens.</title>
        <authorList>
            <person name="Feng Y."/>
            <person name="Hu Y."/>
        </authorList>
    </citation>
    <scope>NUCLEOTIDE SEQUENCE [LARGE SCALE GENOMIC DNA]</scope>
    <source>
        <strain evidence="1 2">CP-40</strain>
    </source>
</reference>
<evidence type="ECO:0008006" key="3">
    <source>
        <dbReference type="Google" id="ProtNLM"/>
    </source>
</evidence>
<dbReference type="Proteomes" id="UP000481454">
    <property type="component" value="Unassembled WGS sequence"/>
</dbReference>
<gene>
    <name evidence="1" type="ORF">G6Z34_13295</name>
</gene>
<dbReference type="AlphaFoldDB" id="A0AAP6WNU8"/>
<evidence type="ECO:0000313" key="2">
    <source>
        <dbReference type="Proteomes" id="UP000481454"/>
    </source>
</evidence>
<proteinExistence type="predicted"/>
<evidence type="ECO:0000313" key="1">
    <source>
        <dbReference type="EMBL" id="NGU31060.1"/>
    </source>
</evidence>